<dbReference type="EMBL" id="AAXW01000002">
    <property type="protein sequence ID" value="EAZ93227.1"/>
    <property type="molecule type" value="Genomic_DNA"/>
</dbReference>
<sequence>MGKILTVVSTPECKPIPETVNPFSIVDVIFFPLAPHNYLIYFNLSDRKTNLFEIALLPQVKSEMIKINRINF</sequence>
<comment type="caution">
    <text evidence="1">The sequence shown here is derived from an EMBL/GenBank/DDBJ whole genome shotgun (WGS) entry which is preliminary data.</text>
</comment>
<evidence type="ECO:0000313" key="2">
    <source>
        <dbReference type="Proteomes" id="UP000003781"/>
    </source>
</evidence>
<organism evidence="1 2">
    <name type="scientific">Crocosphaera chwakensis CCY0110</name>
    <dbReference type="NCBI Taxonomy" id="391612"/>
    <lineage>
        <taxon>Bacteria</taxon>
        <taxon>Bacillati</taxon>
        <taxon>Cyanobacteriota</taxon>
        <taxon>Cyanophyceae</taxon>
        <taxon>Oscillatoriophycideae</taxon>
        <taxon>Chroococcales</taxon>
        <taxon>Aphanothecaceae</taxon>
        <taxon>Crocosphaera</taxon>
        <taxon>Crocosphaera chwakensis</taxon>
    </lineage>
</organism>
<accession>A3IHE5</accession>
<dbReference type="Proteomes" id="UP000003781">
    <property type="component" value="Unassembled WGS sequence"/>
</dbReference>
<dbReference type="AlphaFoldDB" id="A3IHE5"/>
<reference evidence="1 2" key="1">
    <citation type="submission" date="2007-03" db="EMBL/GenBank/DDBJ databases">
        <authorList>
            <person name="Stal L."/>
            <person name="Ferriera S."/>
            <person name="Johnson J."/>
            <person name="Kravitz S."/>
            <person name="Beeson K."/>
            <person name="Sutton G."/>
            <person name="Rogers Y.-H."/>
            <person name="Friedman R."/>
            <person name="Frazier M."/>
            <person name="Venter J.C."/>
        </authorList>
    </citation>
    <scope>NUCLEOTIDE SEQUENCE [LARGE SCALE GENOMIC DNA]</scope>
    <source>
        <strain evidence="1 2">CCY0110</strain>
    </source>
</reference>
<name>A3IHE5_9CHRO</name>
<gene>
    <name evidence="1" type="ORF">CY0110_15567</name>
</gene>
<evidence type="ECO:0000313" key="1">
    <source>
        <dbReference type="EMBL" id="EAZ93227.1"/>
    </source>
</evidence>
<proteinExistence type="predicted"/>
<protein>
    <submittedName>
        <fullName evidence="1">Uncharacterized protein</fullName>
    </submittedName>
</protein>
<keyword evidence="2" id="KW-1185">Reference proteome</keyword>